<dbReference type="Proteomes" id="UP000035642">
    <property type="component" value="Unassembled WGS sequence"/>
</dbReference>
<dbReference type="AlphaFoldDB" id="A0A0K0DK49"/>
<organism evidence="1 2">
    <name type="scientific">Angiostrongylus cantonensis</name>
    <name type="common">Rat lungworm</name>
    <dbReference type="NCBI Taxonomy" id="6313"/>
    <lineage>
        <taxon>Eukaryota</taxon>
        <taxon>Metazoa</taxon>
        <taxon>Ecdysozoa</taxon>
        <taxon>Nematoda</taxon>
        <taxon>Chromadorea</taxon>
        <taxon>Rhabditida</taxon>
        <taxon>Rhabditina</taxon>
        <taxon>Rhabditomorpha</taxon>
        <taxon>Strongyloidea</taxon>
        <taxon>Metastrongylidae</taxon>
        <taxon>Angiostrongylus</taxon>
    </lineage>
</organism>
<reference evidence="2" key="2">
    <citation type="submission" date="2017-02" db="UniProtKB">
        <authorList>
            <consortium name="WormBaseParasite"/>
        </authorList>
    </citation>
    <scope>IDENTIFICATION</scope>
</reference>
<accession>A0A0K0DK49</accession>
<dbReference type="GO" id="GO:0005739">
    <property type="term" value="C:mitochondrion"/>
    <property type="evidence" value="ECO:0007669"/>
    <property type="project" value="GOC"/>
</dbReference>
<dbReference type="PANTHER" id="PTHR21519:SF1">
    <property type="entry name" value="PDZ DOMAIN-CONTAINING PROTEIN 8"/>
    <property type="match status" value="1"/>
</dbReference>
<dbReference type="WBParaSite" id="ACAC_0001185701-mRNA-1">
    <property type="protein sequence ID" value="ACAC_0001185701-mRNA-1"/>
    <property type="gene ID" value="ACAC_0001185701"/>
</dbReference>
<dbReference type="STRING" id="6313.A0A0K0DK49"/>
<dbReference type="InterPro" id="IPR039275">
    <property type="entry name" value="PDZD8"/>
</dbReference>
<reference evidence="1" key="1">
    <citation type="submission" date="2012-09" db="EMBL/GenBank/DDBJ databases">
        <authorList>
            <person name="Martin A.A."/>
        </authorList>
    </citation>
    <scope>NUCLEOTIDE SEQUENCE</scope>
</reference>
<proteinExistence type="predicted"/>
<dbReference type="GO" id="GO:1990456">
    <property type="term" value="P:mitochondrion-endoplasmic reticulum membrane tethering"/>
    <property type="evidence" value="ECO:0007669"/>
    <property type="project" value="InterPro"/>
</dbReference>
<protein>
    <submittedName>
        <fullName evidence="2">CUB domain-containing protein</fullName>
    </submittedName>
</protein>
<sequence>MAASDAQLSRPINTVSVLRTESDRVPQLFVSQPSVELRRTRSESQLATKPLDSLSMRSTTSAGLEDEVVSVYTVSSLDSELANEKLLPSFEEISDCNDTLTQNLLTPRQKDATLTPGMTLADIEREAVASTMISRPSCVAEHVDKHAERASSIASSACFRPEDDFDDDMLLRCRPTSTRKQRLHATLRASKRRVLDLMQKRRVATASPNGDTVEIGADAIDFSAVANSDRESPLALSGKRSPVETHVVDKKEKNVLWGQSLHYDLDGTSSSPSKTLYKYLNITVHAKELPHTPVVAGTNPASTDIVQATPVLELEPSQPILLGYTSLYIPQILDDCQLTLSNYHREVYQLKPPTEVQSIFEASTPEFCRHAGYDPRLCYGDVTLGFRFFPGGFPSGAGALNTEERFVLYTSVYLSNENKAVYI</sequence>
<keyword evidence="1" id="KW-1185">Reference proteome</keyword>
<evidence type="ECO:0000313" key="1">
    <source>
        <dbReference type="Proteomes" id="UP000035642"/>
    </source>
</evidence>
<dbReference type="GO" id="GO:0044233">
    <property type="term" value="C:mitochondria-associated endoplasmic reticulum membrane contact site"/>
    <property type="evidence" value="ECO:0007669"/>
    <property type="project" value="InterPro"/>
</dbReference>
<name>A0A0K0DK49_ANGCA</name>
<dbReference type="PANTHER" id="PTHR21519">
    <property type="entry name" value="PDZ DOMAIN-CONTAINING PROTEIN 8"/>
    <property type="match status" value="1"/>
</dbReference>
<dbReference type="GO" id="GO:0051560">
    <property type="term" value="P:mitochondrial calcium ion homeostasis"/>
    <property type="evidence" value="ECO:0007669"/>
    <property type="project" value="InterPro"/>
</dbReference>
<evidence type="ECO:0000313" key="2">
    <source>
        <dbReference type="WBParaSite" id="ACAC_0001185701-mRNA-1"/>
    </source>
</evidence>